<keyword evidence="1" id="KW-0472">Membrane</keyword>
<proteinExistence type="predicted"/>
<dbReference type="NCBIfam" id="NF040909">
    <property type="entry name" value="OadG_rel_small"/>
    <property type="match status" value="1"/>
</dbReference>
<reference evidence="2" key="1">
    <citation type="journal article" date="2021" name="PeerJ">
        <title>Extensive microbial diversity within the chicken gut microbiome revealed by metagenomics and culture.</title>
        <authorList>
            <person name="Gilroy R."/>
            <person name="Ravi A."/>
            <person name="Getino M."/>
            <person name="Pursley I."/>
            <person name="Horton D.L."/>
            <person name="Alikhan N.F."/>
            <person name="Baker D."/>
            <person name="Gharbi K."/>
            <person name="Hall N."/>
            <person name="Watson M."/>
            <person name="Adriaenssens E.M."/>
            <person name="Foster-Nyarko E."/>
            <person name="Jarju S."/>
            <person name="Secka A."/>
            <person name="Antonio M."/>
            <person name="Oren A."/>
            <person name="Chaudhuri R.R."/>
            <person name="La Ragione R."/>
            <person name="Hildebrand F."/>
            <person name="Pallen M.J."/>
        </authorList>
    </citation>
    <scope>NUCLEOTIDE SEQUENCE</scope>
    <source>
        <strain evidence="2">CHK188-11489</strain>
    </source>
</reference>
<sequence>MNLASLATTLPMMLVGMLGIFLVIGVIILAVYLLNKITGSHENKD</sequence>
<comment type="caution">
    <text evidence="2">The sequence shown here is derived from an EMBL/GenBank/DDBJ whole genome shotgun (WGS) entry which is preliminary data.</text>
</comment>
<name>A0A9D2JR23_9FIRM</name>
<dbReference type="EMBL" id="DXBF01000067">
    <property type="protein sequence ID" value="HIZ62814.1"/>
    <property type="molecule type" value="Genomic_DNA"/>
</dbReference>
<organism evidence="2 3">
    <name type="scientific">Candidatus Gemmiger avistercoris</name>
    <dbReference type="NCBI Taxonomy" id="2838606"/>
    <lineage>
        <taxon>Bacteria</taxon>
        <taxon>Bacillati</taxon>
        <taxon>Bacillota</taxon>
        <taxon>Clostridia</taxon>
        <taxon>Eubacteriales</taxon>
        <taxon>Gemmiger</taxon>
    </lineage>
</organism>
<dbReference type="AlphaFoldDB" id="A0A9D2JR23"/>
<keyword evidence="1" id="KW-1133">Transmembrane helix</keyword>
<keyword evidence="1" id="KW-0812">Transmembrane</keyword>
<gene>
    <name evidence="2" type="ORF">H9724_08640</name>
</gene>
<feature type="transmembrane region" description="Helical" evidence="1">
    <location>
        <begin position="12"/>
        <end position="34"/>
    </location>
</feature>
<evidence type="ECO:0000313" key="2">
    <source>
        <dbReference type="EMBL" id="HIZ62814.1"/>
    </source>
</evidence>
<evidence type="ECO:0000256" key="1">
    <source>
        <dbReference type="SAM" id="Phobius"/>
    </source>
</evidence>
<dbReference type="Proteomes" id="UP000824105">
    <property type="component" value="Unassembled WGS sequence"/>
</dbReference>
<protein>
    <submittedName>
        <fullName evidence="2">Oxaloacetate decarboxylase</fullName>
    </submittedName>
</protein>
<reference evidence="2" key="2">
    <citation type="submission" date="2021-04" db="EMBL/GenBank/DDBJ databases">
        <authorList>
            <person name="Gilroy R."/>
        </authorList>
    </citation>
    <scope>NUCLEOTIDE SEQUENCE</scope>
    <source>
        <strain evidence="2">CHK188-11489</strain>
    </source>
</reference>
<evidence type="ECO:0000313" key="3">
    <source>
        <dbReference type="Proteomes" id="UP000824105"/>
    </source>
</evidence>
<accession>A0A9D2JR23</accession>